<dbReference type="PANTHER" id="PTHR44337">
    <property type="entry name" value="CARCINOEMBRYONIC ANTIGEN-RELATED CELL ADHESION MOLECULE 8"/>
    <property type="match status" value="1"/>
</dbReference>
<proteinExistence type="predicted"/>
<dbReference type="Pfam" id="PF07686">
    <property type="entry name" value="V-set"/>
    <property type="match status" value="1"/>
</dbReference>
<feature type="domain" description="Ig-like" evidence="5">
    <location>
        <begin position="100"/>
        <end position="182"/>
    </location>
</feature>
<keyword evidence="1" id="KW-0732">Signal</keyword>
<gene>
    <name evidence="6" type="primary">Hepacam_0</name>
    <name evidence="6" type="ORF">DYACAS_R08657</name>
</gene>
<name>A0A7K5UW82_9CORV</name>
<reference evidence="6 7" key="1">
    <citation type="submission" date="2019-09" db="EMBL/GenBank/DDBJ databases">
        <title>Bird 10,000 Genomes (B10K) Project - Family phase.</title>
        <authorList>
            <person name="Zhang G."/>
        </authorList>
    </citation>
    <scope>NUCLEOTIDE SEQUENCE [LARGE SCALE GENOMIC DNA]</scope>
    <source>
        <strain evidence="6">B10K-DU-001-71</strain>
        <tissue evidence="6">Muscle</tissue>
    </source>
</reference>
<dbReference type="PANTHER" id="PTHR44337:SF20">
    <property type="entry name" value="CARCINOEMBRYONIC ANTIGEN-RELATED CELL ADHESION MOLECULE 5-RELATED"/>
    <property type="match status" value="1"/>
</dbReference>
<dbReference type="InterPro" id="IPR036179">
    <property type="entry name" value="Ig-like_dom_sf"/>
</dbReference>
<evidence type="ECO:0000259" key="5">
    <source>
        <dbReference type="PROSITE" id="PS50835"/>
    </source>
</evidence>
<keyword evidence="3" id="KW-0325">Glycoprotein</keyword>
<dbReference type="InterPro" id="IPR013783">
    <property type="entry name" value="Ig-like_fold"/>
</dbReference>
<dbReference type="Gene3D" id="2.60.40.10">
    <property type="entry name" value="Immunoglobulins"/>
    <property type="match status" value="2"/>
</dbReference>
<evidence type="ECO:0000313" key="6">
    <source>
        <dbReference type="EMBL" id="NWU20166.1"/>
    </source>
</evidence>
<dbReference type="InterPro" id="IPR003599">
    <property type="entry name" value="Ig_sub"/>
</dbReference>
<feature type="non-terminal residue" evidence="6">
    <location>
        <position position="1"/>
    </location>
</feature>
<dbReference type="EMBL" id="VYXC01001373">
    <property type="protein sequence ID" value="NWU20166.1"/>
    <property type="molecule type" value="Genomic_DNA"/>
</dbReference>
<sequence>ALGSSVLLPGPGGLARADSVQWEFRNGSGSRTVLRHRGGAQPPAIRGPYAGRAVFHPSDGSLLLEDVQESDSGTYRVTVSTGDRKSLEIRLEVLQPVSRPRLRTSALLARASGEIVCEVAEGRVDSITWKKDGRPLAPGRAAQLWGGRSVLHLRPARRSDCGSYSCNASNGLSWQETSLNVTIEGL</sequence>
<evidence type="ECO:0000256" key="3">
    <source>
        <dbReference type="ARBA" id="ARBA00023180"/>
    </source>
</evidence>
<evidence type="ECO:0000256" key="1">
    <source>
        <dbReference type="ARBA" id="ARBA00022729"/>
    </source>
</evidence>
<dbReference type="InterPro" id="IPR007110">
    <property type="entry name" value="Ig-like_dom"/>
</dbReference>
<keyword evidence="2" id="KW-1015">Disulfide bond</keyword>
<protein>
    <submittedName>
        <fullName evidence="6">HECAM protein</fullName>
    </submittedName>
</protein>
<accession>A0A7K5UW82</accession>
<evidence type="ECO:0000256" key="2">
    <source>
        <dbReference type="ARBA" id="ARBA00023157"/>
    </source>
</evidence>
<dbReference type="SUPFAM" id="SSF48726">
    <property type="entry name" value="Immunoglobulin"/>
    <property type="match status" value="2"/>
</dbReference>
<dbReference type="InterPro" id="IPR003598">
    <property type="entry name" value="Ig_sub2"/>
</dbReference>
<dbReference type="Proteomes" id="UP000584415">
    <property type="component" value="Unassembled WGS sequence"/>
</dbReference>
<dbReference type="AlphaFoldDB" id="A0A7K5UW82"/>
<dbReference type="InterPro" id="IPR052598">
    <property type="entry name" value="IgSF_CEA-related"/>
</dbReference>
<dbReference type="CDD" id="cd00096">
    <property type="entry name" value="Ig"/>
    <property type="match status" value="1"/>
</dbReference>
<dbReference type="InterPro" id="IPR013106">
    <property type="entry name" value="Ig_V-set"/>
</dbReference>
<keyword evidence="7" id="KW-1185">Reference proteome</keyword>
<dbReference type="PROSITE" id="PS50835">
    <property type="entry name" value="IG_LIKE"/>
    <property type="match status" value="1"/>
</dbReference>
<feature type="non-terminal residue" evidence="6">
    <location>
        <position position="186"/>
    </location>
</feature>
<evidence type="ECO:0000256" key="4">
    <source>
        <dbReference type="ARBA" id="ARBA00023319"/>
    </source>
</evidence>
<organism evidence="6 7">
    <name type="scientific">Platysteira castanea</name>
    <dbReference type="NCBI Taxonomy" id="1160851"/>
    <lineage>
        <taxon>Eukaryota</taxon>
        <taxon>Metazoa</taxon>
        <taxon>Chordata</taxon>
        <taxon>Craniata</taxon>
        <taxon>Vertebrata</taxon>
        <taxon>Euteleostomi</taxon>
        <taxon>Archelosauria</taxon>
        <taxon>Archosauria</taxon>
        <taxon>Dinosauria</taxon>
        <taxon>Saurischia</taxon>
        <taxon>Theropoda</taxon>
        <taxon>Coelurosauria</taxon>
        <taxon>Aves</taxon>
        <taxon>Neognathae</taxon>
        <taxon>Neoaves</taxon>
        <taxon>Telluraves</taxon>
        <taxon>Australaves</taxon>
        <taxon>Passeriformes</taxon>
        <taxon>Corvoidea</taxon>
        <taxon>Platysteiridae</taxon>
        <taxon>Platysteira</taxon>
    </lineage>
</organism>
<evidence type="ECO:0000313" key="7">
    <source>
        <dbReference type="Proteomes" id="UP000584415"/>
    </source>
</evidence>
<dbReference type="SMART" id="SM00408">
    <property type="entry name" value="IGc2"/>
    <property type="match status" value="2"/>
</dbReference>
<dbReference type="Pfam" id="PF13927">
    <property type="entry name" value="Ig_3"/>
    <property type="match status" value="1"/>
</dbReference>
<dbReference type="SMART" id="SM00409">
    <property type="entry name" value="IG"/>
    <property type="match status" value="2"/>
</dbReference>
<comment type="caution">
    <text evidence="6">The sequence shown here is derived from an EMBL/GenBank/DDBJ whole genome shotgun (WGS) entry which is preliminary data.</text>
</comment>
<keyword evidence="4" id="KW-0393">Immunoglobulin domain</keyword>